<comment type="caution">
    <text evidence="1">The sequence shown here is derived from an EMBL/GenBank/DDBJ whole genome shotgun (WGS) entry which is preliminary data.</text>
</comment>
<accession>A0A9N8EBI0</accession>
<proteinExistence type="predicted"/>
<sequence length="144" mass="16558">MTSRLIYLLQCMGPRAVRTSTAANSWANVSLWNRFLEEREAEEEENLEIIADALVNLHFDSDNGQEAIRPVEGEEAVEARRRFIQEHYRRNRAGGDALRRPNDPVLDRWEIAAVGAIAAQREQRQLNQPNLDVPVGQEYVYRAQ</sequence>
<dbReference type="Proteomes" id="UP001153069">
    <property type="component" value="Unassembled WGS sequence"/>
</dbReference>
<name>A0A9N8EBI0_9STRA</name>
<keyword evidence="2" id="KW-1185">Reference proteome</keyword>
<organism evidence="1 2">
    <name type="scientific">Seminavis robusta</name>
    <dbReference type="NCBI Taxonomy" id="568900"/>
    <lineage>
        <taxon>Eukaryota</taxon>
        <taxon>Sar</taxon>
        <taxon>Stramenopiles</taxon>
        <taxon>Ochrophyta</taxon>
        <taxon>Bacillariophyta</taxon>
        <taxon>Bacillariophyceae</taxon>
        <taxon>Bacillariophycidae</taxon>
        <taxon>Naviculales</taxon>
        <taxon>Naviculaceae</taxon>
        <taxon>Seminavis</taxon>
    </lineage>
</organism>
<protein>
    <submittedName>
        <fullName evidence="1">Uncharacterized protein</fullName>
    </submittedName>
</protein>
<dbReference type="AlphaFoldDB" id="A0A9N8EBI0"/>
<gene>
    <name evidence="1" type="ORF">SEMRO_881_G215270.1</name>
</gene>
<evidence type="ECO:0000313" key="2">
    <source>
        <dbReference type="Proteomes" id="UP001153069"/>
    </source>
</evidence>
<evidence type="ECO:0000313" key="1">
    <source>
        <dbReference type="EMBL" id="CAB9517803.1"/>
    </source>
</evidence>
<reference evidence="1" key="1">
    <citation type="submission" date="2020-06" db="EMBL/GenBank/DDBJ databases">
        <authorList>
            <consortium name="Plant Systems Biology data submission"/>
        </authorList>
    </citation>
    <scope>NUCLEOTIDE SEQUENCE</scope>
    <source>
        <strain evidence="1">D6</strain>
    </source>
</reference>
<dbReference type="EMBL" id="CAICTM010000880">
    <property type="protein sequence ID" value="CAB9517803.1"/>
    <property type="molecule type" value="Genomic_DNA"/>
</dbReference>